<dbReference type="Proteomes" id="UP000319449">
    <property type="component" value="Unassembled WGS sequence"/>
</dbReference>
<reference evidence="2 3" key="1">
    <citation type="submission" date="2019-07" db="EMBL/GenBank/DDBJ databases">
        <title>Genomic Encyclopedia of Archaeal and Bacterial Type Strains, Phase II (KMG-II): from individual species to whole genera.</title>
        <authorList>
            <person name="Goeker M."/>
        </authorList>
    </citation>
    <scope>NUCLEOTIDE SEQUENCE [LARGE SCALE GENOMIC DNA]</scope>
    <source>
        <strain evidence="2 3">ATCC BAA-1139</strain>
    </source>
</reference>
<dbReference type="PANTHER" id="PTHR41247:SF1">
    <property type="entry name" value="HTH-TYPE TRANSCRIPTIONAL REPRESSOR YCNK"/>
    <property type="match status" value="1"/>
</dbReference>
<evidence type="ECO:0000313" key="2">
    <source>
        <dbReference type="EMBL" id="TWJ14058.1"/>
    </source>
</evidence>
<dbReference type="Gene3D" id="3.30.70.2050">
    <property type="match status" value="1"/>
</dbReference>
<dbReference type="AlphaFoldDB" id="A0A562V8D8"/>
<dbReference type="EMBL" id="VLLN01000031">
    <property type="protein sequence ID" value="TWJ14058.1"/>
    <property type="molecule type" value="Genomic_DNA"/>
</dbReference>
<dbReference type="OrthoDB" id="8564097at2"/>
<dbReference type="Pfam" id="PF05573">
    <property type="entry name" value="NosL"/>
    <property type="match status" value="1"/>
</dbReference>
<proteinExistence type="predicted"/>
<comment type="caution">
    <text evidence="2">The sequence shown here is derived from an EMBL/GenBank/DDBJ whole genome shotgun (WGS) entry which is preliminary data.</text>
</comment>
<evidence type="ECO:0000256" key="1">
    <source>
        <dbReference type="SAM" id="SignalP"/>
    </source>
</evidence>
<evidence type="ECO:0000313" key="3">
    <source>
        <dbReference type="Proteomes" id="UP000319449"/>
    </source>
</evidence>
<organism evidence="2 3">
    <name type="scientific">Geobacter argillaceus</name>
    <dbReference type="NCBI Taxonomy" id="345631"/>
    <lineage>
        <taxon>Bacteria</taxon>
        <taxon>Pseudomonadati</taxon>
        <taxon>Thermodesulfobacteriota</taxon>
        <taxon>Desulfuromonadia</taxon>
        <taxon>Geobacterales</taxon>
        <taxon>Geobacteraceae</taxon>
        <taxon>Geobacter</taxon>
    </lineage>
</organism>
<sequence length="173" mass="19037">MRIFLLLAIGLYLSSSTPALAVPPTDITQAPVCRHCGMDRGKFSHSRMRIEYEDGSTVATCSLHCTTVELANTIDKLPAGLSVADYDTKKLIDAETAAWVIGGSKKGVMTGRAKWAFASRGAAEQFIKTNGGQMISFDDAIKAAYDDMYQDTKMIREFRKMKHPKHKEGMPSQ</sequence>
<dbReference type="InterPro" id="IPR008719">
    <property type="entry name" value="N2O_reductase_NosL"/>
</dbReference>
<name>A0A562V8D8_9BACT</name>
<feature type="signal peptide" evidence="1">
    <location>
        <begin position="1"/>
        <end position="21"/>
    </location>
</feature>
<dbReference type="RefSeq" id="WP_145025263.1">
    <property type="nucleotide sequence ID" value="NZ_VLLN01000031.1"/>
</dbReference>
<keyword evidence="3" id="KW-1185">Reference proteome</keyword>
<protein>
    <submittedName>
        <fullName evidence="2">Nitrous oxide reductase accessory protein NosL</fullName>
    </submittedName>
</protein>
<dbReference type="SUPFAM" id="SSF160387">
    <property type="entry name" value="NosL/MerB-like"/>
    <property type="match status" value="1"/>
</dbReference>
<keyword evidence="1" id="KW-0732">Signal</keyword>
<accession>A0A562V8D8</accession>
<dbReference type="PANTHER" id="PTHR41247">
    <property type="entry name" value="HTH-TYPE TRANSCRIPTIONAL REPRESSOR YCNK"/>
    <property type="match status" value="1"/>
</dbReference>
<feature type="chain" id="PRO_5021947275" evidence="1">
    <location>
        <begin position="22"/>
        <end position="173"/>
    </location>
</feature>
<gene>
    <name evidence="2" type="ORF">JN12_03557</name>
</gene>